<sequence length="236" mass="26380">MRTVVFSSFKQLDVSQLDVTNAFFNEPSTKTVYMRQPPGLENKDCPTHVCKLHEAIYGLKQAPRAWNDKLRQTLVSWGFQGSRSDSSLFIHGSGHNLVIFLMHVDDILGAKSCSNPSIANTKLSLKDGELFHDVTLYRSTIGAVQHLSLTRPDVAFVVNKLSQFLQAPTTVNWEACKRLLRYLKGTIKEGICLKPAAETTLHAYFDADWASCVDDRRSTGGYLVFLGGNLISWLVK</sequence>
<dbReference type="SUPFAM" id="SSF56672">
    <property type="entry name" value="DNA/RNA polymerases"/>
    <property type="match status" value="1"/>
</dbReference>
<dbReference type="AlphaFoldDB" id="A0A803PYF1"/>
<dbReference type="PANTHER" id="PTHR11439:SF467">
    <property type="entry name" value="INTEGRASE CATALYTIC DOMAIN-CONTAINING PROTEIN"/>
    <property type="match status" value="1"/>
</dbReference>
<dbReference type="Pfam" id="PF07727">
    <property type="entry name" value="RVT_2"/>
    <property type="match status" value="1"/>
</dbReference>
<dbReference type="Proteomes" id="UP000596661">
    <property type="component" value="Chromosome 6"/>
</dbReference>
<dbReference type="OMA" id="LPSENHW"/>
<dbReference type="EnsemblPlants" id="evm.model.06.448">
    <property type="protein sequence ID" value="cds.evm.model.06.448"/>
    <property type="gene ID" value="evm.TU.06.448"/>
</dbReference>
<keyword evidence="3" id="KW-1185">Reference proteome</keyword>
<proteinExistence type="predicted"/>
<reference evidence="2" key="1">
    <citation type="submission" date="2018-11" db="EMBL/GenBank/DDBJ databases">
        <authorList>
            <person name="Grassa J C."/>
        </authorList>
    </citation>
    <scope>NUCLEOTIDE SEQUENCE [LARGE SCALE GENOMIC DNA]</scope>
</reference>
<dbReference type="InterPro" id="IPR043502">
    <property type="entry name" value="DNA/RNA_pol_sf"/>
</dbReference>
<dbReference type="InterPro" id="IPR013103">
    <property type="entry name" value="RVT_2"/>
</dbReference>
<dbReference type="EMBL" id="UZAU01000564">
    <property type="status" value="NOT_ANNOTATED_CDS"/>
    <property type="molecule type" value="Genomic_DNA"/>
</dbReference>
<name>A0A803PYF1_CANSA</name>
<organism evidence="2 3">
    <name type="scientific">Cannabis sativa</name>
    <name type="common">Hemp</name>
    <name type="synonym">Marijuana</name>
    <dbReference type="NCBI Taxonomy" id="3483"/>
    <lineage>
        <taxon>Eukaryota</taxon>
        <taxon>Viridiplantae</taxon>
        <taxon>Streptophyta</taxon>
        <taxon>Embryophyta</taxon>
        <taxon>Tracheophyta</taxon>
        <taxon>Spermatophyta</taxon>
        <taxon>Magnoliopsida</taxon>
        <taxon>eudicotyledons</taxon>
        <taxon>Gunneridae</taxon>
        <taxon>Pentapetalae</taxon>
        <taxon>rosids</taxon>
        <taxon>fabids</taxon>
        <taxon>Rosales</taxon>
        <taxon>Cannabaceae</taxon>
        <taxon>Cannabis</taxon>
    </lineage>
</organism>
<dbReference type="PANTHER" id="PTHR11439">
    <property type="entry name" value="GAG-POL-RELATED RETROTRANSPOSON"/>
    <property type="match status" value="1"/>
</dbReference>
<reference evidence="2" key="2">
    <citation type="submission" date="2021-03" db="UniProtKB">
        <authorList>
            <consortium name="EnsemblPlants"/>
        </authorList>
    </citation>
    <scope>IDENTIFICATION</scope>
</reference>
<protein>
    <recommendedName>
        <fullName evidence="1">Reverse transcriptase Ty1/copia-type domain-containing protein</fullName>
    </recommendedName>
</protein>
<dbReference type="Gramene" id="evm.model.06.448">
    <property type="protein sequence ID" value="cds.evm.model.06.448"/>
    <property type="gene ID" value="evm.TU.06.448"/>
</dbReference>
<accession>A0A803PYF1</accession>
<evidence type="ECO:0000259" key="1">
    <source>
        <dbReference type="Pfam" id="PF07727"/>
    </source>
</evidence>
<evidence type="ECO:0000313" key="3">
    <source>
        <dbReference type="Proteomes" id="UP000596661"/>
    </source>
</evidence>
<feature type="domain" description="Reverse transcriptase Ty1/copia-type" evidence="1">
    <location>
        <begin position="6"/>
        <end position="126"/>
    </location>
</feature>
<evidence type="ECO:0000313" key="2">
    <source>
        <dbReference type="EnsemblPlants" id="cds.evm.model.06.448"/>
    </source>
</evidence>